<dbReference type="EMBL" id="CP014782">
    <property type="protein sequence ID" value="AQS38671.1"/>
    <property type="molecule type" value="Genomic_DNA"/>
</dbReference>
<evidence type="ECO:0000313" key="4">
    <source>
        <dbReference type="EMBL" id="AQS38671.1"/>
    </source>
</evidence>
<feature type="domain" description="HTH tetR-type" evidence="3">
    <location>
        <begin position="18"/>
        <end position="78"/>
    </location>
</feature>
<evidence type="ECO:0000256" key="1">
    <source>
        <dbReference type="ARBA" id="ARBA00023125"/>
    </source>
</evidence>
<name>A0A1S6HT43_9GAMM</name>
<dbReference type="InterPro" id="IPR009057">
    <property type="entry name" value="Homeodomain-like_sf"/>
</dbReference>
<gene>
    <name evidence="4" type="ORF">Sps_03544</name>
</gene>
<evidence type="ECO:0000313" key="5">
    <source>
        <dbReference type="Proteomes" id="UP000189545"/>
    </source>
</evidence>
<keyword evidence="5" id="KW-1185">Reference proteome</keyword>
<evidence type="ECO:0000259" key="3">
    <source>
        <dbReference type="PROSITE" id="PS50977"/>
    </source>
</evidence>
<dbReference type="Proteomes" id="UP000189545">
    <property type="component" value="Chromosome"/>
</dbReference>
<feature type="DNA-binding region" description="H-T-H motif" evidence="2">
    <location>
        <begin position="41"/>
        <end position="60"/>
    </location>
</feature>
<accession>A0A1S6HT43</accession>
<dbReference type="GO" id="GO:0003677">
    <property type="term" value="F:DNA binding"/>
    <property type="evidence" value="ECO:0007669"/>
    <property type="project" value="UniProtKB-UniRule"/>
</dbReference>
<evidence type="ECO:0000256" key="2">
    <source>
        <dbReference type="PROSITE-ProRule" id="PRU00335"/>
    </source>
</evidence>
<dbReference type="Pfam" id="PF00440">
    <property type="entry name" value="TetR_N"/>
    <property type="match status" value="1"/>
</dbReference>
<dbReference type="STRING" id="225848.Sps_03544"/>
<organism evidence="4 5">
    <name type="scientific">Shewanella psychrophila</name>
    <dbReference type="NCBI Taxonomy" id="225848"/>
    <lineage>
        <taxon>Bacteria</taxon>
        <taxon>Pseudomonadati</taxon>
        <taxon>Pseudomonadota</taxon>
        <taxon>Gammaproteobacteria</taxon>
        <taxon>Alteromonadales</taxon>
        <taxon>Shewanellaceae</taxon>
        <taxon>Shewanella</taxon>
    </lineage>
</organism>
<dbReference type="SUPFAM" id="SSF46689">
    <property type="entry name" value="Homeodomain-like"/>
    <property type="match status" value="1"/>
</dbReference>
<dbReference type="InterPro" id="IPR001647">
    <property type="entry name" value="HTH_TetR"/>
</dbReference>
<keyword evidence="1 2" id="KW-0238">DNA-binding</keyword>
<dbReference type="Gene3D" id="1.10.357.10">
    <property type="entry name" value="Tetracycline Repressor, domain 2"/>
    <property type="match status" value="1"/>
</dbReference>
<sequence>MTHPLTYVGRQTSRSDGEARRLVILEATLRLIVREGIRGVRHRAVAKEADVPLASTTYYFKDIKDLISDSLTYFAEKTLWMNKELETRSFELLKQLSNVSLGAGEDTYNVSEYTELLVSNLTQFICAHIREQVFNRDDRILEVAFHEEALRNKQLASAINRLDESLLSTIQGFFDQLGSSSSLADAYQVLGLIKLLEYQSIVRNDNGESGPEFEIIISSAIRNIIKGILS</sequence>
<dbReference type="PROSITE" id="PS50977">
    <property type="entry name" value="HTH_TETR_2"/>
    <property type="match status" value="1"/>
</dbReference>
<proteinExistence type="predicted"/>
<dbReference type="OrthoDB" id="8982136at2"/>
<dbReference type="AlphaFoldDB" id="A0A1S6HT43"/>
<reference evidence="4 5" key="1">
    <citation type="submission" date="2016-03" db="EMBL/GenBank/DDBJ databases">
        <title>Complete genome sequence of Shewanella psychrophila WP2, a deep sea bacterium isolated from west Pacific sediment.</title>
        <authorList>
            <person name="Xu G."/>
            <person name="Jian H."/>
        </authorList>
    </citation>
    <scope>NUCLEOTIDE SEQUENCE [LARGE SCALE GENOMIC DNA]</scope>
    <source>
        <strain evidence="4 5">WP2</strain>
    </source>
</reference>
<dbReference type="KEGG" id="spsw:Sps_03544"/>
<protein>
    <submittedName>
        <fullName evidence="4">Transcriptional regulator, TetR family</fullName>
    </submittedName>
</protein>
<dbReference type="RefSeq" id="WP_077753682.1">
    <property type="nucleotide sequence ID" value="NZ_CP014782.1"/>
</dbReference>